<sequence>MKKLLRITTVPLSLDKLLGRQLSFMNTHFDVTAVSADAQELARVAKKYGVKHHHIEMTRQISPLLDLKALWHFYSYCKTEKPFIVHSHTPKAGIVGMLGAKLAGVPNRFHTVAGLPLMEATGLKRTVLNFVEKLTYTCATKVYPNSRGLHDFILKEKFTGSSKLKVLGEGSSNGIDTSFFNRSHVPETQLQALRQSLGLLTDDFVFIFVGRLVGDKGINELVQAFKETNLPKTKLLLVGPMETDLDALLPETLKEIENNKSIISAGYQDDVRPYFAISDALVFPSYREGFPNVVLQAGAMQLPAIVSDINGCNEIIIDGENGLIVPPKNTEQLRAAMTRLVADKKLYIELKAKTRDRIVQNYEQSVVWQAILEEYKKAEQDV</sequence>
<feature type="domain" description="Glycosyltransferase subfamily 4-like N-terminal" evidence="2">
    <location>
        <begin position="29"/>
        <end position="155"/>
    </location>
</feature>
<reference evidence="4" key="1">
    <citation type="submission" date="2016-10" db="EMBL/GenBank/DDBJ databases">
        <authorList>
            <person name="Varghese N."/>
            <person name="Submissions S."/>
        </authorList>
    </citation>
    <scope>NUCLEOTIDE SEQUENCE [LARGE SCALE GENOMIC DNA]</scope>
    <source>
        <strain evidence="4">DSM 22251</strain>
    </source>
</reference>
<dbReference type="PANTHER" id="PTHR45947:SF3">
    <property type="entry name" value="SULFOQUINOVOSYL TRANSFERASE SQD2"/>
    <property type="match status" value="1"/>
</dbReference>
<gene>
    <name evidence="3" type="ORF">SAMN05421638_2129</name>
</gene>
<dbReference type="AlphaFoldDB" id="A0A1I3NJX8"/>
<evidence type="ECO:0000259" key="2">
    <source>
        <dbReference type="Pfam" id="PF13579"/>
    </source>
</evidence>
<dbReference type="PANTHER" id="PTHR45947">
    <property type="entry name" value="SULFOQUINOVOSYL TRANSFERASE SQD2"/>
    <property type="match status" value="1"/>
</dbReference>
<organism evidence="3 4">
    <name type="scientific">Kaistella treverensis</name>
    <dbReference type="NCBI Taxonomy" id="631455"/>
    <lineage>
        <taxon>Bacteria</taxon>
        <taxon>Pseudomonadati</taxon>
        <taxon>Bacteroidota</taxon>
        <taxon>Flavobacteriia</taxon>
        <taxon>Flavobacteriales</taxon>
        <taxon>Weeksellaceae</taxon>
        <taxon>Chryseobacterium group</taxon>
        <taxon>Kaistella</taxon>
    </lineage>
</organism>
<evidence type="ECO:0000259" key="1">
    <source>
        <dbReference type="Pfam" id="PF00534"/>
    </source>
</evidence>
<proteinExistence type="predicted"/>
<dbReference type="EMBL" id="FORQ01000004">
    <property type="protein sequence ID" value="SFJ09455.1"/>
    <property type="molecule type" value="Genomic_DNA"/>
</dbReference>
<dbReference type="CDD" id="cd03808">
    <property type="entry name" value="GT4_CapM-like"/>
    <property type="match status" value="1"/>
</dbReference>
<evidence type="ECO:0000313" key="3">
    <source>
        <dbReference type="EMBL" id="SFJ09455.1"/>
    </source>
</evidence>
<dbReference type="GO" id="GO:0016757">
    <property type="term" value="F:glycosyltransferase activity"/>
    <property type="evidence" value="ECO:0007669"/>
    <property type="project" value="InterPro"/>
</dbReference>
<dbReference type="Pfam" id="PF00534">
    <property type="entry name" value="Glycos_transf_1"/>
    <property type="match status" value="1"/>
</dbReference>
<name>A0A1I3NJX8_9FLAO</name>
<evidence type="ECO:0000313" key="4">
    <source>
        <dbReference type="Proteomes" id="UP000242560"/>
    </source>
</evidence>
<dbReference type="Pfam" id="PF13579">
    <property type="entry name" value="Glyco_trans_4_4"/>
    <property type="match status" value="1"/>
</dbReference>
<dbReference type="InterPro" id="IPR001296">
    <property type="entry name" value="Glyco_trans_1"/>
</dbReference>
<dbReference type="InterPro" id="IPR050194">
    <property type="entry name" value="Glycosyltransferase_grp1"/>
</dbReference>
<dbReference type="RefSeq" id="WP_233701939.1">
    <property type="nucleotide sequence ID" value="NZ_FORQ01000004.1"/>
</dbReference>
<protein>
    <submittedName>
        <fullName evidence="3">Glycosyltransferase involved in cell wall bisynthesis</fullName>
    </submittedName>
</protein>
<dbReference type="InterPro" id="IPR028098">
    <property type="entry name" value="Glyco_trans_4-like_N"/>
</dbReference>
<dbReference type="Proteomes" id="UP000242560">
    <property type="component" value="Unassembled WGS sequence"/>
</dbReference>
<keyword evidence="3" id="KW-0808">Transferase</keyword>
<feature type="domain" description="Glycosyl transferase family 1" evidence="1">
    <location>
        <begin position="193"/>
        <end position="356"/>
    </location>
</feature>
<keyword evidence="4" id="KW-1185">Reference proteome</keyword>
<accession>A0A1I3NJX8</accession>
<dbReference type="Gene3D" id="3.40.50.2000">
    <property type="entry name" value="Glycogen Phosphorylase B"/>
    <property type="match status" value="2"/>
</dbReference>
<dbReference type="SUPFAM" id="SSF53756">
    <property type="entry name" value="UDP-Glycosyltransferase/glycogen phosphorylase"/>
    <property type="match status" value="1"/>
</dbReference>